<keyword evidence="1" id="KW-1133">Transmembrane helix</keyword>
<dbReference type="EMBL" id="QKWP01000531">
    <property type="protein sequence ID" value="RIB18599.1"/>
    <property type="molecule type" value="Genomic_DNA"/>
</dbReference>
<evidence type="ECO:0000256" key="1">
    <source>
        <dbReference type="SAM" id="Phobius"/>
    </source>
</evidence>
<dbReference type="AlphaFoldDB" id="A0A397VCE1"/>
<keyword evidence="1" id="KW-0812">Transmembrane</keyword>
<evidence type="ECO:0000313" key="2">
    <source>
        <dbReference type="EMBL" id="RIB18599.1"/>
    </source>
</evidence>
<feature type="transmembrane region" description="Helical" evidence="1">
    <location>
        <begin position="15"/>
        <end position="48"/>
    </location>
</feature>
<accession>A0A397VCE1</accession>
<reference evidence="2 3" key="1">
    <citation type="submission" date="2018-06" db="EMBL/GenBank/DDBJ databases">
        <title>Comparative genomics reveals the genomic features of Rhizophagus irregularis, R. cerebriforme, R. diaphanum and Gigaspora rosea, and their symbiotic lifestyle signature.</title>
        <authorList>
            <person name="Morin E."/>
            <person name="San Clemente H."/>
            <person name="Chen E.C.H."/>
            <person name="De La Providencia I."/>
            <person name="Hainaut M."/>
            <person name="Kuo A."/>
            <person name="Kohler A."/>
            <person name="Murat C."/>
            <person name="Tang N."/>
            <person name="Roy S."/>
            <person name="Loubradou J."/>
            <person name="Henrissat B."/>
            <person name="Grigoriev I.V."/>
            <person name="Corradi N."/>
            <person name="Roux C."/>
            <person name="Martin F.M."/>
        </authorList>
    </citation>
    <scope>NUCLEOTIDE SEQUENCE [LARGE SCALE GENOMIC DNA]</scope>
    <source>
        <strain evidence="2 3">DAOM 194757</strain>
    </source>
</reference>
<gene>
    <name evidence="2" type="ORF">C2G38_2085315</name>
</gene>
<dbReference type="Proteomes" id="UP000266673">
    <property type="component" value="Unassembled WGS sequence"/>
</dbReference>
<keyword evidence="3" id="KW-1185">Reference proteome</keyword>
<protein>
    <submittedName>
        <fullName evidence="2">Uncharacterized protein</fullName>
    </submittedName>
</protein>
<sequence>MYIVLYFLYESSGRILYMCTVHIFFLASFIFSCQIQYSAIFCIFISSIYQSPLWTYRYTLSGLFFTSLRNIE</sequence>
<comment type="caution">
    <text evidence="2">The sequence shown here is derived from an EMBL/GenBank/DDBJ whole genome shotgun (WGS) entry which is preliminary data.</text>
</comment>
<evidence type="ECO:0000313" key="3">
    <source>
        <dbReference type="Proteomes" id="UP000266673"/>
    </source>
</evidence>
<keyword evidence="1" id="KW-0472">Membrane</keyword>
<proteinExistence type="predicted"/>
<name>A0A397VCE1_9GLOM</name>
<organism evidence="2 3">
    <name type="scientific">Gigaspora rosea</name>
    <dbReference type="NCBI Taxonomy" id="44941"/>
    <lineage>
        <taxon>Eukaryota</taxon>
        <taxon>Fungi</taxon>
        <taxon>Fungi incertae sedis</taxon>
        <taxon>Mucoromycota</taxon>
        <taxon>Glomeromycotina</taxon>
        <taxon>Glomeromycetes</taxon>
        <taxon>Diversisporales</taxon>
        <taxon>Gigasporaceae</taxon>
        <taxon>Gigaspora</taxon>
    </lineage>
</organism>